<name>A0AAD5WHI0_PARTN</name>
<feature type="compositionally biased region" description="Basic and acidic residues" evidence="1">
    <location>
        <begin position="60"/>
        <end position="77"/>
    </location>
</feature>
<keyword evidence="4" id="KW-1185">Reference proteome</keyword>
<evidence type="ECO:0000313" key="3">
    <source>
        <dbReference type="EMBL" id="KAJ1370654.1"/>
    </source>
</evidence>
<dbReference type="InterPro" id="IPR000467">
    <property type="entry name" value="G_patch_dom"/>
</dbReference>
<accession>A0AAD5WHI0</accession>
<feature type="region of interest" description="Disordered" evidence="1">
    <location>
        <begin position="56"/>
        <end position="77"/>
    </location>
</feature>
<dbReference type="PROSITE" id="PS50174">
    <property type="entry name" value="G_PATCH"/>
    <property type="match status" value="1"/>
</dbReference>
<gene>
    <name evidence="3" type="ORF">KIN20_032433</name>
</gene>
<comment type="caution">
    <text evidence="3">The sequence shown here is derived from an EMBL/GenBank/DDBJ whole genome shotgun (WGS) entry which is preliminary data.</text>
</comment>
<dbReference type="Pfam" id="PF01585">
    <property type="entry name" value="G-patch"/>
    <property type="match status" value="1"/>
</dbReference>
<proteinExistence type="predicted"/>
<feature type="domain" description="G-patch" evidence="2">
    <location>
        <begin position="46"/>
        <end position="77"/>
    </location>
</feature>
<evidence type="ECO:0000259" key="2">
    <source>
        <dbReference type="PROSITE" id="PS50174"/>
    </source>
</evidence>
<protein>
    <recommendedName>
        <fullName evidence="2">G-patch domain-containing protein</fullName>
    </recommendedName>
</protein>
<evidence type="ECO:0000313" key="4">
    <source>
        <dbReference type="Proteomes" id="UP001196413"/>
    </source>
</evidence>
<dbReference type="AlphaFoldDB" id="A0AAD5WHI0"/>
<sequence>MATWCSLAWNACGYTYISVENARKTDIGNRGAVVVPKLDVEHPLNEANKGFRLLQNMGWKEGKGPGKGEQGRQEPNR</sequence>
<evidence type="ECO:0000256" key="1">
    <source>
        <dbReference type="SAM" id="MobiDB-lite"/>
    </source>
</evidence>
<organism evidence="3 4">
    <name type="scientific">Parelaphostrongylus tenuis</name>
    <name type="common">Meningeal worm</name>
    <dbReference type="NCBI Taxonomy" id="148309"/>
    <lineage>
        <taxon>Eukaryota</taxon>
        <taxon>Metazoa</taxon>
        <taxon>Ecdysozoa</taxon>
        <taxon>Nematoda</taxon>
        <taxon>Chromadorea</taxon>
        <taxon>Rhabditida</taxon>
        <taxon>Rhabditina</taxon>
        <taxon>Rhabditomorpha</taxon>
        <taxon>Strongyloidea</taxon>
        <taxon>Metastrongylidae</taxon>
        <taxon>Parelaphostrongylus</taxon>
    </lineage>
</organism>
<dbReference type="EMBL" id="JAHQIW010006831">
    <property type="protein sequence ID" value="KAJ1370654.1"/>
    <property type="molecule type" value="Genomic_DNA"/>
</dbReference>
<reference evidence="3" key="1">
    <citation type="submission" date="2021-06" db="EMBL/GenBank/DDBJ databases">
        <title>Parelaphostrongylus tenuis whole genome reference sequence.</title>
        <authorList>
            <person name="Garwood T.J."/>
            <person name="Larsen P.A."/>
            <person name="Fountain-Jones N.M."/>
            <person name="Garbe J.R."/>
            <person name="Macchietto M.G."/>
            <person name="Kania S.A."/>
            <person name="Gerhold R.W."/>
            <person name="Richards J.E."/>
            <person name="Wolf T.M."/>
        </authorList>
    </citation>
    <scope>NUCLEOTIDE SEQUENCE</scope>
    <source>
        <strain evidence="3">MNPRO001-30</strain>
        <tissue evidence="3">Meninges</tissue>
    </source>
</reference>
<dbReference type="Proteomes" id="UP001196413">
    <property type="component" value="Unassembled WGS sequence"/>
</dbReference>
<dbReference type="GO" id="GO:0003676">
    <property type="term" value="F:nucleic acid binding"/>
    <property type="evidence" value="ECO:0007669"/>
    <property type="project" value="InterPro"/>
</dbReference>